<name>A0A285CLN2_9BACI</name>
<reference evidence="1 2" key="1">
    <citation type="submission" date="2017-08" db="EMBL/GenBank/DDBJ databases">
        <authorList>
            <person name="de Groot N.N."/>
        </authorList>
    </citation>
    <scope>NUCLEOTIDE SEQUENCE [LARGE SCALE GENOMIC DNA]</scope>
    <source>
        <strain evidence="1 2">JC228</strain>
    </source>
</reference>
<evidence type="ECO:0000313" key="1">
    <source>
        <dbReference type="EMBL" id="SNX68441.1"/>
    </source>
</evidence>
<dbReference type="Proteomes" id="UP000219546">
    <property type="component" value="Unassembled WGS sequence"/>
</dbReference>
<accession>A0A285CLN2</accession>
<dbReference type="RefSeq" id="WP_097157708.1">
    <property type="nucleotide sequence ID" value="NZ_JBEPMQ010000001.1"/>
</dbReference>
<evidence type="ECO:0000313" key="2">
    <source>
        <dbReference type="Proteomes" id="UP000219546"/>
    </source>
</evidence>
<gene>
    <name evidence="1" type="ORF">SAMN05877753_102532</name>
</gene>
<sequence>MVRLKDYMTEAEYNKIRNLQLELLRANSKKEALLIKGEIDEIIQRIKMRYKAEKSDKNTSSS</sequence>
<proteinExistence type="predicted"/>
<protein>
    <submittedName>
        <fullName evidence="1">Uncharacterized protein</fullName>
    </submittedName>
</protein>
<dbReference type="AlphaFoldDB" id="A0A285CLN2"/>
<dbReference type="OrthoDB" id="2980577at2"/>
<dbReference type="EMBL" id="OAOP01000002">
    <property type="protein sequence ID" value="SNX68441.1"/>
    <property type="molecule type" value="Genomic_DNA"/>
</dbReference>
<keyword evidence="2" id="KW-1185">Reference proteome</keyword>
<organism evidence="1 2">
    <name type="scientific">Bacillus oleivorans</name>
    <dbReference type="NCBI Taxonomy" id="1448271"/>
    <lineage>
        <taxon>Bacteria</taxon>
        <taxon>Bacillati</taxon>
        <taxon>Bacillota</taxon>
        <taxon>Bacilli</taxon>
        <taxon>Bacillales</taxon>
        <taxon>Bacillaceae</taxon>
        <taxon>Bacillus</taxon>
    </lineage>
</organism>